<evidence type="ECO:0000256" key="1">
    <source>
        <dbReference type="SAM" id="Coils"/>
    </source>
</evidence>
<accession>A0AA88WDI9</accession>
<protein>
    <submittedName>
        <fullName evidence="3">Uncharacterized protein</fullName>
    </submittedName>
</protein>
<feature type="compositionally biased region" description="Basic and acidic residues" evidence="2">
    <location>
        <begin position="183"/>
        <end position="197"/>
    </location>
</feature>
<comment type="caution">
    <text evidence="3">The sequence shown here is derived from an EMBL/GenBank/DDBJ whole genome shotgun (WGS) entry which is preliminary data.</text>
</comment>
<feature type="coiled-coil region" evidence="1">
    <location>
        <begin position="19"/>
        <end position="57"/>
    </location>
</feature>
<name>A0AA88WDI9_9ASTE</name>
<dbReference type="PANTHER" id="PTHR34418">
    <property type="entry name" value="NUCLEAR PORE COMPLEX PROTEIN NUP214 ISOFORM X1"/>
    <property type="match status" value="1"/>
</dbReference>
<evidence type="ECO:0000313" key="4">
    <source>
        <dbReference type="Proteomes" id="UP001188597"/>
    </source>
</evidence>
<reference evidence="3" key="1">
    <citation type="submission" date="2022-12" db="EMBL/GenBank/DDBJ databases">
        <title>Draft genome assemblies for two species of Escallonia (Escalloniales).</title>
        <authorList>
            <person name="Chanderbali A."/>
            <person name="Dervinis C."/>
            <person name="Anghel I."/>
            <person name="Soltis D."/>
            <person name="Soltis P."/>
            <person name="Zapata F."/>
        </authorList>
    </citation>
    <scope>NUCLEOTIDE SEQUENCE</scope>
    <source>
        <strain evidence="3">UCBG64.0493</strain>
        <tissue evidence="3">Leaf</tissue>
    </source>
</reference>
<dbReference type="Proteomes" id="UP001188597">
    <property type="component" value="Unassembled WGS sequence"/>
</dbReference>
<organism evidence="3 4">
    <name type="scientific">Escallonia herrerae</name>
    <dbReference type="NCBI Taxonomy" id="1293975"/>
    <lineage>
        <taxon>Eukaryota</taxon>
        <taxon>Viridiplantae</taxon>
        <taxon>Streptophyta</taxon>
        <taxon>Embryophyta</taxon>
        <taxon>Tracheophyta</taxon>
        <taxon>Spermatophyta</taxon>
        <taxon>Magnoliopsida</taxon>
        <taxon>eudicotyledons</taxon>
        <taxon>Gunneridae</taxon>
        <taxon>Pentapetalae</taxon>
        <taxon>asterids</taxon>
        <taxon>campanulids</taxon>
        <taxon>Escalloniales</taxon>
        <taxon>Escalloniaceae</taxon>
        <taxon>Escallonia</taxon>
    </lineage>
</organism>
<dbReference type="PANTHER" id="PTHR34418:SF3">
    <property type="entry name" value="NUCLEAR PORE COMPLEX PROTEIN NUP214"/>
    <property type="match status" value="1"/>
</dbReference>
<gene>
    <name evidence="3" type="ORF">RJ639_042960</name>
</gene>
<evidence type="ECO:0000256" key="2">
    <source>
        <dbReference type="SAM" id="MobiDB-lite"/>
    </source>
</evidence>
<dbReference type="GO" id="GO:0006405">
    <property type="term" value="P:RNA export from nucleus"/>
    <property type="evidence" value="ECO:0007669"/>
    <property type="project" value="InterPro"/>
</dbReference>
<sequence>MEGIVKQATDTRFLDLWNRQKLNSELELKQQHILEANQDLTNQLIELERHFNTLELNKFGESGGVQMNRKAFPSRHEPPRHIQSLHSLHNTMAAQLAAAQQLSDCLSKQMSLLSVESPTTKEKNVKRELFETIGIPYSGAYLTYPDEEKSGDTASKKKFLNSLGSAIAKEQPRRNESSSVRSSESETARRRRDSLDR</sequence>
<dbReference type="AlphaFoldDB" id="A0AA88WDI9"/>
<dbReference type="GO" id="GO:0017056">
    <property type="term" value="F:structural constituent of nuclear pore"/>
    <property type="evidence" value="ECO:0007669"/>
    <property type="project" value="InterPro"/>
</dbReference>
<evidence type="ECO:0000313" key="3">
    <source>
        <dbReference type="EMBL" id="KAK3024049.1"/>
    </source>
</evidence>
<keyword evidence="4" id="KW-1185">Reference proteome</keyword>
<feature type="non-terminal residue" evidence="3">
    <location>
        <position position="1"/>
    </location>
</feature>
<dbReference type="InterPro" id="IPR044694">
    <property type="entry name" value="NUP214"/>
</dbReference>
<proteinExistence type="predicted"/>
<keyword evidence="1" id="KW-0175">Coiled coil</keyword>
<dbReference type="EMBL" id="JAVXUP010000621">
    <property type="protein sequence ID" value="KAK3024049.1"/>
    <property type="molecule type" value="Genomic_DNA"/>
</dbReference>
<feature type="region of interest" description="Disordered" evidence="2">
    <location>
        <begin position="163"/>
        <end position="197"/>
    </location>
</feature>